<feature type="transmembrane region" description="Helical" evidence="2">
    <location>
        <begin position="276"/>
        <end position="299"/>
    </location>
</feature>
<dbReference type="RefSeq" id="WP_014377914.1">
    <property type="nucleotide sequence ID" value="NC_016943.1"/>
</dbReference>
<dbReference type="AlphaFoldDB" id="H6RLW3"/>
<feature type="transmembrane region" description="Helical" evidence="2">
    <location>
        <begin position="223"/>
        <end position="241"/>
    </location>
</feature>
<proteinExistence type="predicted"/>
<feature type="compositionally biased region" description="Basic and acidic residues" evidence="1">
    <location>
        <begin position="383"/>
        <end position="397"/>
    </location>
</feature>
<reference evidence="3 4" key="1">
    <citation type="journal article" date="2012" name="J. Bacteriol.">
        <title>Genome Sequence of Blastococcus saxobsidens DD2, a Stone-Inhabiting Bacterium.</title>
        <authorList>
            <person name="Chouaia B."/>
            <person name="Crotti E."/>
            <person name="Brusetti L."/>
            <person name="Daffonchio D."/>
            <person name="Essoussi I."/>
            <person name="Nouioui I."/>
            <person name="Sbissi I."/>
            <person name="Ghodhbane-Gtari F."/>
            <person name="Gtari M."/>
            <person name="Vacherie B."/>
            <person name="Barbe V."/>
            <person name="Medigue C."/>
            <person name="Gury J."/>
            <person name="Pujic P."/>
            <person name="Normand P."/>
        </authorList>
    </citation>
    <scope>NUCLEOTIDE SEQUENCE [LARGE SCALE GENOMIC DNA]</scope>
    <source>
        <strain evidence="3 4">DD2</strain>
    </source>
</reference>
<dbReference type="Proteomes" id="UP000007517">
    <property type="component" value="Chromosome"/>
</dbReference>
<dbReference type="EMBL" id="FO117623">
    <property type="protein sequence ID" value="CCG05042.1"/>
    <property type="molecule type" value="Genomic_DNA"/>
</dbReference>
<feature type="region of interest" description="Disordered" evidence="1">
    <location>
        <begin position="1"/>
        <end position="167"/>
    </location>
</feature>
<dbReference type="STRING" id="1146883.BLASA_4217"/>
<keyword evidence="4" id="KW-1185">Reference proteome</keyword>
<feature type="compositionally biased region" description="Low complexity" evidence="1">
    <location>
        <begin position="14"/>
        <end position="32"/>
    </location>
</feature>
<feature type="compositionally biased region" description="Pro residues" evidence="1">
    <location>
        <begin position="351"/>
        <end position="361"/>
    </location>
</feature>
<evidence type="ECO:0000313" key="3">
    <source>
        <dbReference type="EMBL" id="CCG05042.1"/>
    </source>
</evidence>
<name>H6RLW3_BLASD</name>
<gene>
    <name evidence="3" type="ordered locus">BLASA_4217</name>
</gene>
<evidence type="ECO:0000313" key="4">
    <source>
        <dbReference type="Proteomes" id="UP000007517"/>
    </source>
</evidence>
<sequence length="397" mass="41596">MTASQPPQPPEGAQPPAGQQPPLGQGEQPLAPERSAAGQLPGQPSPGRPPYGQPPYGQPPYGPPPYGPPPYGPPPYGPPPYGPPPYGPPPYGQPPYGPPPYGQPAYGQPPYGQQPFPQPGYGHPGYGQPPYGPPQYGQPPYGQPPYGQAPYGQAPFGPPGYPGGRPAGGGAEFSVDLKRLTRDDYVVAGGTVLFLLFGLLPWWRFGDATFGVTFSGFDDGMVVSAFVLFLLAAGWALLPGFVRTSLTFPRSSVTVTLAGLGLVLTLFAWLDTLRYAFSFWALLAFLTAVAITVVPALALRRELRDRPARPAPPQPGAYWPAPGQPHPPGPGPLPPQAHPGQPGPAGGQHGYPPPWQAPPPPPERERDRPGDPAGPGGSTASGEGHDATESERPRTDP</sequence>
<feature type="compositionally biased region" description="Pro residues" evidence="1">
    <location>
        <begin position="1"/>
        <end position="13"/>
    </location>
</feature>
<dbReference type="KEGG" id="bsd:BLASA_4217"/>
<feature type="transmembrane region" description="Helical" evidence="2">
    <location>
        <begin position="253"/>
        <end position="270"/>
    </location>
</feature>
<dbReference type="HOGENOM" id="CLU_693831_0_0_11"/>
<feature type="compositionally biased region" description="Pro residues" evidence="1">
    <location>
        <begin position="130"/>
        <end position="143"/>
    </location>
</feature>
<feature type="compositionally biased region" description="Pro residues" evidence="1">
    <location>
        <begin position="322"/>
        <end position="337"/>
    </location>
</feature>
<organism evidence="3 4">
    <name type="scientific">Blastococcus saxobsidens (strain DD2)</name>
    <dbReference type="NCBI Taxonomy" id="1146883"/>
    <lineage>
        <taxon>Bacteria</taxon>
        <taxon>Bacillati</taxon>
        <taxon>Actinomycetota</taxon>
        <taxon>Actinomycetes</taxon>
        <taxon>Geodermatophilales</taxon>
        <taxon>Geodermatophilaceae</taxon>
        <taxon>Blastococcus</taxon>
    </lineage>
</organism>
<feature type="compositionally biased region" description="Low complexity" evidence="1">
    <location>
        <begin position="144"/>
        <end position="155"/>
    </location>
</feature>
<keyword evidence="2" id="KW-1133">Transmembrane helix</keyword>
<evidence type="ECO:0000256" key="2">
    <source>
        <dbReference type="SAM" id="Phobius"/>
    </source>
</evidence>
<dbReference type="eggNOG" id="COG0532">
    <property type="taxonomic scope" value="Bacteria"/>
</dbReference>
<evidence type="ECO:0000256" key="1">
    <source>
        <dbReference type="SAM" id="MobiDB-lite"/>
    </source>
</evidence>
<protein>
    <submittedName>
        <fullName evidence="3">Uncharacterized protein</fullName>
    </submittedName>
</protein>
<dbReference type="OrthoDB" id="5194743at2"/>
<feature type="region of interest" description="Disordered" evidence="1">
    <location>
        <begin position="307"/>
        <end position="397"/>
    </location>
</feature>
<reference evidence="4" key="2">
    <citation type="submission" date="2012-02" db="EMBL/GenBank/DDBJ databases">
        <title>Complete genome sequence of Blastococcus saxobsidens strain DD2.</title>
        <authorList>
            <person name="Genoscope."/>
        </authorList>
    </citation>
    <scope>NUCLEOTIDE SEQUENCE [LARGE SCALE GENOMIC DNA]</scope>
    <source>
        <strain evidence="4">DD2</strain>
    </source>
</reference>
<feature type="compositionally biased region" description="Low complexity" evidence="1">
    <location>
        <begin position="103"/>
        <end position="129"/>
    </location>
</feature>
<keyword evidence="2" id="KW-0812">Transmembrane</keyword>
<feature type="transmembrane region" description="Helical" evidence="2">
    <location>
        <begin position="185"/>
        <end position="203"/>
    </location>
</feature>
<feature type="compositionally biased region" description="Pro residues" evidence="1">
    <location>
        <begin position="43"/>
        <end position="102"/>
    </location>
</feature>
<keyword evidence="2" id="KW-0472">Membrane</keyword>
<accession>H6RLW3</accession>